<keyword evidence="2" id="KW-1185">Reference proteome</keyword>
<accession>A0A2G7HKE8</accession>
<dbReference type="EMBL" id="PEIK01000002">
    <property type="protein sequence ID" value="PIH05588.1"/>
    <property type="molecule type" value="Genomic_DNA"/>
</dbReference>
<evidence type="ECO:0000313" key="2">
    <source>
        <dbReference type="Proteomes" id="UP000231322"/>
    </source>
</evidence>
<gene>
    <name evidence="1" type="ORF">CS538_03620</name>
</gene>
<proteinExistence type="predicted"/>
<comment type="caution">
    <text evidence="1">The sequence shown here is derived from an EMBL/GenBank/DDBJ whole genome shotgun (WGS) entry which is preliminary data.</text>
</comment>
<dbReference type="Proteomes" id="UP000231322">
    <property type="component" value="Unassembled WGS sequence"/>
</dbReference>
<reference evidence="1 2" key="1">
    <citation type="submission" date="2017-10" db="EMBL/GenBank/DDBJ databases">
        <title>Reclassification of Eubacterium combesii and discrepancies in the nomenclature of botulinum neurotoxin producing clostridia. Request for an Opinion.</title>
        <authorList>
            <person name="Dobritsa A.P."/>
            <person name="Kutumbaka K.K."/>
            <person name="Samadpour M."/>
        </authorList>
    </citation>
    <scope>NUCLEOTIDE SEQUENCE [LARGE SCALE GENOMIC DNA]</scope>
    <source>
        <strain evidence="1 2">DSM 20696</strain>
    </source>
</reference>
<organism evidence="1 2">
    <name type="scientific">Clostridium combesii</name>
    <dbReference type="NCBI Taxonomy" id="39481"/>
    <lineage>
        <taxon>Bacteria</taxon>
        <taxon>Bacillati</taxon>
        <taxon>Bacillota</taxon>
        <taxon>Clostridia</taxon>
        <taxon>Eubacteriales</taxon>
        <taxon>Clostridiaceae</taxon>
        <taxon>Clostridium</taxon>
    </lineage>
</organism>
<name>A0A2G7HKE8_9CLOT</name>
<protein>
    <recommendedName>
        <fullName evidence="3">DUF4318 domain-containing protein</fullName>
    </recommendedName>
</protein>
<evidence type="ECO:0008006" key="3">
    <source>
        <dbReference type="Google" id="ProtNLM"/>
    </source>
</evidence>
<sequence length="85" mass="10050">MAIFKKEVFNMFSKDRFVIELDDRYFNQKDLINAACEYLNNQGKKCEIVNIYTLLIDGKKYLVTERNLNIAVIPVQQVILKEMKD</sequence>
<evidence type="ECO:0000313" key="1">
    <source>
        <dbReference type="EMBL" id="PIH05588.1"/>
    </source>
</evidence>
<dbReference type="AlphaFoldDB" id="A0A2G7HKE8"/>